<name>A0A5C5ZTT1_9BACT</name>
<sequence length="93" mass="9577">MERNPLSTQTPAATSSPPSSPTTFSTAQFLARQSTRARNLRRRLRIIGRRSVVVGVAVAAVGGVVGAPLVTTLGILALAAGAYAECTGQIGAW</sequence>
<feature type="region of interest" description="Disordered" evidence="1">
    <location>
        <begin position="1"/>
        <end position="30"/>
    </location>
</feature>
<dbReference type="AlphaFoldDB" id="A0A5C5ZTT1"/>
<dbReference type="Proteomes" id="UP000315440">
    <property type="component" value="Unassembled WGS sequence"/>
</dbReference>
<proteinExistence type="predicted"/>
<feature type="transmembrane region" description="Helical" evidence="2">
    <location>
        <begin position="51"/>
        <end position="84"/>
    </location>
</feature>
<keyword evidence="2" id="KW-0472">Membrane</keyword>
<keyword evidence="2" id="KW-0812">Transmembrane</keyword>
<reference evidence="3 4" key="1">
    <citation type="submission" date="2019-02" db="EMBL/GenBank/DDBJ databases">
        <title>Deep-cultivation of Planctomycetes and their phenomic and genomic characterization uncovers novel biology.</title>
        <authorList>
            <person name="Wiegand S."/>
            <person name="Jogler M."/>
            <person name="Boedeker C."/>
            <person name="Pinto D."/>
            <person name="Vollmers J."/>
            <person name="Rivas-Marin E."/>
            <person name="Kohn T."/>
            <person name="Peeters S.H."/>
            <person name="Heuer A."/>
            <person name="Rast P."/>
            <person name="Oberbeckmann S."/>
            <person name="Bunk B."/>
            <person name="Jeske O."/>
            <person name="Meyerdierks A."/>
            <person name="Storesund J.E."/>
            <person name="Kallscheuer N."/>
            <person name="Luecker S."/>
            <person name="Lage O.M."/>
            <person name="Pohl T."/>
            <person name="Merkel B.J."/>
            <person name="Hornburger P."/>
            <person name="Mueller R.-W."/>
            <person name="Bruemmer F."/>
            <person name="Labrenz M."/>
            <person name="Spormann A.M."/>
            <person name="Op Den Camp H."/>
            <person name="Overmann J."/>
            <person name="Amann R."/>
            <person name="Jetten M.S.M."/>
            <person name="Mascher T."/>
            <person name="Medema M.H."/>
            <person name="Devos D.P."/>
            <person name="Kaster A.-K."/>
            <person name="Ovreas L."/>
            <person name="Rohde M."/>
            <person name="Galperin M.Y."/>
            <person name="Jogler C."/>
        </authorList>
    </citation>
    <scope>NUCLEOTIDE SEQUENCE [LARGE SCALE GENOMIC DNA]</scope>
    <source>
        <strain evidence="3 4">Mal64</strain>
    </source>
</reference>
<organism evidence="3 4">
    <name type="scientific">Pseudobythopirellula maris</name>
    <dbReference type="NCBI Taxonomy" id="2527991"/>
    <lineage>
        <taxon>Bacteria</taxon>
        <taxon>Pseudomonadati</taxon>
        <taxon>Planctomycetota</taxon>
        <taxon>Planctomycetia</taxon>
        <taxon>Pirellulales</taxon>
        <taxon>Lacipirellulaceae</taxon>
        <taxon>Pseudobythopirellula</taxon>
    </lineage>
</organism>
<protein>
    <submittedName>
        <fullName evidence="3">Uncharacterized protein</fullName>
    </submittedName>
</protein>
<keyword evidence="2" id="KW-1133">Transmembrane helix</keyword>
<accession>A0A5C5ZTT1</accession>
<dbReference type="EMBL" id="SJPQ01000001">
    <property type="protein sequence ID" value="TWT90839.1"/>
    <property type="molecule type" value="Genomic_DNA"/>
</dbReference>
<evidence type="ECO:0000256" key="2">
    <source>
        <dbReference type="SAM" id="Phobius"/>
    </source>
</evidence>
<evidence type="ECO:0000256" key="1">
    <source>
        <dbReference type="SAM" id="MobiDB-lite"/>
    </source>
</evidence>
<comment type="caution">
    <text evidence="3">The sequence shown here is derived from an EMBL/GenBank/DDBJ whole genome shotgun (WGS) entry which is preliminary data.</text>
</comment>
<keyword evidence="4" id="KW-1185">Reference proteome</keyword>
<evidence type="ECO:0000313" key="3">
    <source>
        <dbReference type="EMBL" id="TWT90839.1"/>
    </source>
</evidence>
<feature type="compositionally biased region" description="Low complexity" evidence="1">
    <location>
        <begin position="7"/>
        <end position="29"/>
    </location>
</feature>
<dbReference type="RefSeq" id="WP_146398081.1">
    <property type="nucleotide sequence ID" value="NZ_SJPQ01000001.1"/>
</dbReference>
<evidence type="ECO:0000313" key="4">
    <source>
        <dbReference type="Proteomes" id="UP000315440"/>
    </source>
</evidence>
<gene>
    <name evidence="3" type="ORF">Mal64_12360</name>
</gene>